<dbReference type="RefSeq" id="XP_007749541.1">
    <property type="nucleotide sequence ID" value="XM_007751351.1"/>
</dbReference>
<dbReference type="PANTHER" id="PTHR42877">
    <property type="entry name" value="L-ORNITHINE N(5)-MONOOXYGENASE-RELATED"/>
    <property type="match status" value="1"/>
</dbReference>
<evidence type="ECO:0000256" key="3">
    <source>
        <dbReference type="ARBA" id="ARBA00022630"/>
    </source>
</evidence>
<comment type="cofactor">
    <cofactor evidence="1">
        <name>FAD</name>
        <dbReference type="ChEBI" id="CHEBI:57692"/>
    </cofactor>
</comment>
<dbReference type="eggNOG" id="KOG1399">
    <property type="taxonomic scope" value="Eukaryota"/>
</dbReference>
<dbReference type="EMBL" id="AMGX01000021">
    <property type="protein sequence ID" value="EXJ66161.1"/>
    <property type="molecule type" value="Genomic_DNA"/>
</dbReference>
<evidence type="ECO:0000256" key="4">
    <source>
        <dbReference type="ARBA" id="ARBA00022827"/>
    </source>
</evidence>
<dbReference type="GO" id="GO:0004499">
    <property type="term" value="F:N,N-dimethylaniline monooxygenase activity"/>
    <property type="evidence" value="ECO:0007669"/>
    <property type="project" value="InterPro"/>
</dbReference>
<dbReference type="Pfam" id="PF00743">
    <property type="entry name" value="FMO-like"/>
    <property type="match status" value="1"/>
</dbReference>
<dbReference type="HOGENOM" id="CLU_006937_6_1_1"/>
<proteinExistence type="inferred from homology"/>
<keyword evidence="3" id="KW-0285">Flavoprotein</keyword>
<evidence type="ECO:0000256" key="2">
    <source>
        <dbReference type="ARBA" id="ARBA00010139"/>
    </source>
</evidence>
<name>W9WNB7_9EURO</name>
<accession>W9WNB7</accession>
<evidence type="ECO:0000256" key="5">
    <source>
        <dbReference type="ARBA" id="ARBA00023002"/>
    </source>
</evidence>
<sequence>MAPARIEPDTEFASEVGVPDFGALPQRYGWPTEDEQGYKIKEQLCGTERPIRILSLGAGVSGINLAYHVSRSLKNVRLTIYEKDDEIGGTWYENKYPGVACDIPSNNYQFTWAKNPEWSHFYSSGEEILKYFRSVVDKFNLRKYIRLNHEVIKAEWDETRGVWDVTVKEIFTGNTFIDSAEIFINNGGLLNNWRWPQIEGLHEFKGQLTHTAHYNTEIVLENKRVAVIGIGSSGVQVIPHIAPKVAKLYTWIRSPTWITAGFAQKYAGPGGVNIAYSEEQKKRWRENPLEYQAYCKEIENELNQRFKFILNGTPEAIEAKKFSIQQMKERLRGRTDIEQKLIPSNFGVGCRRPTPGNGFLESLTLPNVNVFTQETKKITEKGFLDEEGNEHEVDVIICATGFDTSWIPRFPIIAHGKNVQDMHKEKLISYISLAVPDIPNYFTICGPYGPFGHGSYIAMSELLVKNIVEVVKKMQVEDIKSLTPKREVAESFAAHSDLYVKRTAWSGPCPSWFKNGQKDGRLTMFPGSRLVYFKLLSKPRFEDYNLQYWSGNPFQFLGNGFDVIEFNGGDLSHYLGSSEGPVQLLPEGPNATTSMEVTLAAI</sequence>
<dbReference type="OrthoDB" id="74360at2759"/>
<dbReference type="GO" id="GO:0050660">
    <property type="term" value="F:flavin adenine dinucleotide binding"/>
    <property type="evidence" value="ECO:0007669"/>
    <property type="project" value="InterPro"/>
</dbReference>
<evidence type="ECO:0000256" key="1">
    <source>
        <dbReference type="ARBA" id="ARBA00001974"/>
    </source>
</evidence>
<dbReference type="SUPFAM" id="SSF51905">
    <property type="entry name" value="FAD/NAD(P)-binding domain"/>
    <property type="match status" value="3"/>
</dbReference>
<dbReference type="InterPro" id="IPR036188">
    <property type="entry name" value="FAD/NAD-bd_sf"/>
</dbReference>
<reference evidence="6 7" key="1">
    <citation type="submission" date="2013-03" db="EMBL/GenBank/DDBJ databases">
        <title>The Genome Sequence of Cladophialophora psammophila CBS 110553.</title>
        <authorList>
            <consortium name="The Broad Institute Genomics Platform"/>
            <person name="Cuomo C."/>
            <person name="de Hoog S."/>
            <person name="Gorbushina A."/>
            <person name="Walker B."/>
            <person name="Young S.K."/>
            <person name="Zeng Q."/>
            <person name="Gargeya S."/>
            <person name="Fitzgerald M."/>
            <person name="Haas B."/>
            <person name="Abouelleil A."/>
            <person name="Allen A.W."/>
            <person name="Alvarado L."/>
            <person name="Arachchi H.M."/>
            <person name="Berlin A.M."/>
            <person name="Chapman S.B."/>
            <person name="Gainer-Dewar J."/>
            <person name="Goldberg J."/>
            <person name="Griggs A."/>
            <person name="Gujja S."/>
            <person name="Hansen M."/>
            <person name="Howarth C."/>
            <person name="Imamovic A."/>
            <person name="Ireland A."/>
            <person name="Larimer J."/>
            <person name="McCowan C."/>
            <person name="Murphy C."/>
            <person name="Pearson M."/>
            <person name="Poon T.W."/>
            <person name="Priest M."/>
            <person name="Roberts A."/>
            <person name="Saif S."/>
            <person name="Shea T."/>
            <person name="Sisk P."/>
            <person name="Sykes S."/>
            <person name="Wortman J."/>
            <person name="Nusbaum C."/>
            <person name="Birren B."/>
        </authorList>
    </citation>
    <scope>NUCLEOTIDE SEQUENCE [LARGE SCALE GENOMIC DNA]</scope>
    <source>
        <strain evidence="6 7">CBS 110553</strain>
    </source>
</reference>
<evidence type="ECO:0008006" key="8">
    <source>
        <dbReference type="Google" id="ProtNLM"/>
    </source>
</evidence>
<dbReference type="AlphaFoldDB" id="W9WNB7"/>
<protein>
    <recommendedName>
        <fullName evidence="8">Sterigmatocystin biosynthesis monooxygenase stcW</fullName>
    </recommendedName>
</protein>
<dbReference type="GO" id="GO:0050661">
    <property type="term" value="F:NADP binding"/>
    <property type="evidence" value="ECO:0007669"/>
    <property type="project" value="InterPro"/>
</dbReference>
<keyword evidence="4" id="KW-0274">FAD</keyword>
<dbReference type="PANTHER" id="PTHR42877:SF7">
    <property type="entry name" value="FLAVIN-BINDING MONOOXYGENASE-RELATED"/>
    <property type="match status" value="1"/>
</dbReference>
<keyword evidence="5" id="KW-0560">Oxidoreductase</keyword>
<gene>
    <name evidence="6" type="ORF">A1O5_10777</name>
</gene>
<dbReference type="InterPro" id="IPR020946">
    <property type="entry name" value="Flavin_mOase-like"/>
</dbReference>
<dbReference type="Gene3D" id="3.50.50.60">
    <property type="entry name" value="FAD/NAD(P)-binding domain"/>
    <property type="match status" value="2"/>
</dbReference>
<evidence type="ECO:0000313" key="7">
    <source>
        <dbReference type="Proteomes" id="UP000019471"/>
    </source>
</evidence>
<dbReference type="GeneID" id="19195468"/>
<organism evidence="6 7">
    <name type="scientific">Cladophialophora psammophila CBS 110553</name>
    <dbReference type="NCBI Taxonomy" id="1182543"/>
    <lineage>
        <taxon>Eukaryota</taxon>
        <taxon>Fungi</taxon>
        <taxon>Dikarya</taxon>
        <taxon>Ascomycota</taxon>
        <taxon>Pezizomycotina</taxon>
        <taxon>Eurotiomycetes</taxon>
        <taxon>Chaetothyriomycetidae</taxon>
        <taxon>Chaetothyriales</taxon>
        <taxon>Herpotrichiellaceae</taxon>
        <taxon>Cladophialophora</taxon>
    </lineage>
</organism>
<dbReference type="InterPro" id="IPR051209">
    <property type="entry name" value="FAD-bind_Monooxygenase_sf"/>
</dbReference>
<keyword evidence="7" id="KW-1185">Reference proteome</keyword>
<comment type="caution">
    <text evidence="6">The sequence shown here is derived from an EMBL/GenBank/DDBJ whole genome shotgun (WGS) entry which is preliminary data.</text>
</comment>
<dbReference type="Proteomes" id="UP000019471">
    <property type="component" value="Unassembled WGS sequence"/>
</dbReference>
<comment type="similarity">
    <text evidence="2">Belongs to the FAD-binding monooxygenase family.</text>
</comment>
<evidence type="ECO:0000313" key="6">
    <source>
        <dbReference type="EMBL" id="EXJ66161.1"/>
    </source>
</evidence>